<name>A0A3B0QTN6_9ZZZZ</name>
<dbReference type="PROSITE" id="PS51747">
    <property type="entry name" value="CYT_DCMP_DEAMINASES_2"/>
    <property type="match status" value="1"/>
</dbReference>
<dbReference type="SUPFAM" id="SSF53927">
    <property type="entry name" value="Cytidine deaminase-like"/>
    <property type="match status" value="1"/>
</dbReference>
<keyword evidence="5" id="KW-0862">Zinc</keyword>
<protein>
    <submittedName>
        <fullName evidence="10">Diaminohydroxyphosphoribosylaminopyrimidine deaminase / 5-amino-6-(5-phosphoribosylamino)uracil reductase</fullName>
        <ecNumber evidence="10">1.1.1.193</ecNumber>
        <ecNumber evidence="10">3.5.4.26</ecNumber>
    </submittedName>
</protein>
<gene>
    <name evidence="10" type="ORF">MNBD_DELTA01-2113</name>
</gene>
<evidence type="ECO:0000256" key="7">
    <source>
        <dbReference type="ARBA" id="ARBA00023002"/>
    </source>
</evidence>
<dbReference type="CDD" id="cd01284">
    <property type="entry name" value="Riboflavin_deaminase-reductase"/>
    <property type="match status" value="1"/>
</dbReference>
<dbReference type="Gene3D" id="3.40.140.10">
    <property type="entry name" value="Cytidine Deaminase, domain 2"/>
    <property type="match status" value="1"/>
</dbReference>
<dbReference type="GO" id="GO:0008703">
    <property type="term" value="F:5-amino-6-(5-phosphoribosylamino)uracil reductase activity"/>
    <property type="evidence" value="ECO:0007669"/>
    <property type="project" value="UniProtKB-EC"/>
</dbReference>
<dbReference type="PANTHER" id="PTHR38011:SF7">
    <property type="entry name" value="2,5-DIAMINO-6-RIBOSYLAMINO-4(3H)-PYRIMIDINONE 5'-PHOSPHATE REDUCTASE"/>
    <property type="match status" value="1"/>
</dbReference>
<evidence type="ECO:0000256" key="4">
    <source>
        <dbReference type="ARBA" id="ARBA00022723"/>
    </source>
</evidence>
<evidence type="ECO:0000256" key="2">
    <source>
        <dbReference type="ARBA" id="ARBA00004910"/>
    </source>
</evidence>
<evidence type="ECO:0000313" key="10">
    <source>
        <dbReference type="EMBL" id="VAV83602.1"/>
    </source>
</evidence>
<dbReference type="PIRSF" id="PIRSF006769">
    <property type="entry name" value="RibD"/>
    <property type="match status" value="1"/>
</dbReference>
<dbReference type="GO" id="GO:0009231">
    <property type="term" value="P:riboflavin biosynthetic process"/>
    <property type="evidence" value="ECO:0007669"/>
    <property type="project" value="UniProtKB-UniPathway"/>
</dbReference>
<dbReference type="NCBIfam" id="TIGR00227">
    <property type="entry name" value="ribD_Cterm"/>
    <property type="match status" value="1"/>
</dbReference>
<keyword evidence="8" id="KW-0511">Multifunctional enzyme</keyword>
<comment type="pathway">
    <text evidence="1">Cofactor biosynthesis; riboflavin biosynthesis; 5-amino-6-(D-ribitylamino)uracil from GTP: step 2/4.</text>
</comment>
<dbReference type="Pfam" id="PF01872">
    <property type="entry name" value="RibD_C"/>
    <property type="match status" value="1"/>
</dbReference>
<dbReference type="InterPro" id="IPR016192">
    <property type="entry name" value="APOBEC/CMP_deaminase_Zn-bd"/>
</dbReference>
<dbReference type="InterPro" id="IPR002734">
    <property type="entry name" value="RibDG_C"/>
</dbReference>
<evidence type="ECO:0000256" key="5">
    <source>
        <dbReference type="ARBA" id="ARBA00022833"/>
    </source>
</evidence>
<dbReference type="InterPro" id="IPR016193">
    <property type="entry name" value="Cytidine_deaminase-like"/>
</dbReference>
<reference evidence="10" key="1">
    <citation type="submission" date="2018-06" db="EMBL/GenBank/DDBJ databases">
        <authorList>
            <person name="Zhirakovskaya E."/>
        </authorList>
    </citation>
    <scope>NUCLEOTIDE SEQUENCE</scope>
</reference>
<evidence type="ECO:0000256" key="1">
    <source>
        <dbReference type="ARBA" id="ARBA00004882"/>
    </source>
</evidence>
<keyword evidence="6" id="KW-0521">NADP</keyword>
<keyword evidence="4" id="KW-0479">Metal-binding</keyword>
<dbReference type="EC" id="3.5.4.26" evidence="10"/>
<dbReference type="EC" id="1.1.1.193" evidence="10"/>
<feature type="domain" description="CMP/dCMP-type deaminase" evidence="9">
    <location>
        <begin position="8"/>
        <end position="138"/>
    </location>
</feature>
<dbReference type="NCBIfam" id="TIGR00326">
    <property type="entry name" value="eubact_ribD"/>
    <property type="match status" value="1"/>
</dbReference>
<dbReference type="AlphaFoldDB" id="A0A3B0QTN6"/>
<dbReference type="PROSITE" id="PS00903">
    <property type="entry name" value="CYT_DCMP_DEAMINASES_1"/>
    <property type="match status" value="1"/>
</dbReference>
<dbReference type="InterPro" id="IPR050765">
    <property type="entry name" value="Riboflavin_Biosynth_HTPR"/>
</dbReference>
<proteinExistence type="predicted"/>
<dbReference type="GO" id="GO:0008270">
    <property type="term" value="F:zinc ion binding"/>
    <property type="evidence" value="ECO:0007669"/>
    <property type="project" value="InterPro"/>
</dbReference>
<dbReference type="GO" id="GO:0050661">
    <property type="term" value="F:NADP binding"/>
    <property type="evidence" value="ECO:0007669"/>
    <property type="project" value="InterPro"/>
</dbReference>
<evidence type="ECO:0000256" key="8">
    <source>
        <dbReference type="ARBA" id="ARBA00023268"/>
    </source>
</evidence>
<organism evidence="10">
    <name type="scientific">hydrothermal vent metagenome</name>
    <dbReference type="NCBI Taxonomy" id="652676"/>
    <lineage>
        <taxon>unclassified sequences</taxon>
        <taxon>metagenomes</taxon>
        <taxon>ecological metagenomes</taxon>
    </lineage>
</organism>
<dbReference type="GO" id="GO:0008835">
    <property type="term" value="F:diaminohydroxyphosphoribosylaminopyrimidine deaminase activity"/>
    <property type="evidence" value="ECO:0007669"/>
    <property type="project" value="UniProtKB-EC"/>
</dbReference>
<dbReference type="UniPathway" id="UPA00275">
    <property type="reaction ID" value="UER00401"/>
</dbReference>
<dbReference type="InterPro" id="IPR004794">
    <property type="entry name" value="Eubact_RibD"/>
</dbReference>
<dbReference type="EMBL" id="UOEA01000043">
    <property type="protein sequence ID" value="VAV83602.1"/>
    <property type="molecule type" value="Genomic_DNA"/>
</dbReference>
<evidence type="ECO:0000259" key="9">
    <source>
        <dbReference type="PROSITE" id="PS51747"/>
    </source>
</evidence>
<dbReference type="InterPro" id="IPR002125">
    <property type="entry name" value="CMP_dCMP_dom"/>
</dbReference>
<keyword evidence="7 10" id="KW-0560">Oxidoreductase</keyword>
<dbReference type="InterPro" id="IPR011549">
    <property type="entry name" value="RibD_C"/>
</dbReference>
<dbReference type="InterPro" id="IPR024072">
    <property type="entry name" value="DHFR-like_dom_sf"/>
</dbReference>
<keyword evidence="3" id="KW-0686">Riboflavin biosynthesis</keyword>
<dbReference type="Gene3D" id="3.40.430.10">
    <property type="entry name" value="Dihydrofolate Reductase, subunit A"/>
    <property type="match status" value="1"/>
</dbReference>
<keyword evidence="10" id="KW-0378">Hydrolase</keyword>
<evidence type="ECO:0000256" key="3">
    <source>
        <dbReference type="ARBA" id="ARBA00022619"/>
    </source>
</evidence>
<accession>A0A3B0QTN6</accession>
<evidence type="ECO:0000256" key="6">
    <source>
        <dbReference type="ARBA" id="ARBA00022857"/>
    </source>
</evidence>
<sequence length="376" mass="38972">MPPAVANNINDTDMRKAMALAVKGRGRTAPNPMVGAVVVKKGRIIGRGYHARAGLAHAEVVALDNANVGKTGRALGGAGGADLYVTLEPCPVFGRTPPCTDAIIEAGIKRVFVGAGDPNPKVRGRGVRKLRQAGIVVTTGILKAECVAINVAYNKHIVSGLPYVTLKLATSLDGRIAASSGDSTWITSKESRSYVHELRNTVDCVMVGSGTALADNPRLTTRGVKGGRNPMRAVLDSSLSLPPDANIFKSARKTGVFVFTGKAASAKKADILTAKGATVIRVQTTKAGLSLKAVLKELGGRGVTDLMVEGGGVLAAGLLKAGLVDKVLWFTAPLIIGAGGLPSVAELGGKDMSRALRFKDIKIKTFGTDVLVEGCF</sequence>
<dbReference type="SUPFAM" id="SSF53597">
    <property type="entry name" value="Dihydrofolate reductase-like"/>
    <property type="match status" value="1"/>
</dbReference>
<comment type="pathway">
    <text evidence="2">Cofactor biosynthesis; riboflavin biosynthesis; 5-amino-6-(D-ribitylamino)uracil from GTP: step 3/4.</text>
</comment>
<dbReference type="Pfam" id="PF00383">
    <property type="entry name" value="dCMP_cyt_deam_1"/>
    <property type="match status" value="1"/>
</dbReference>
<dbReference type="PANTHER" id="PTHR38011">
    <property type="entry name" value="DIHYDROFOLATE REDUCTASE FAMILY PROTEIN (AFU_ORTHOLOGUE AFUA_8G06820)"/>
    <property type="match status" value="1"/>
</dbReference>